<dbReference type="InterPro" id="IPR008972">
    <property type="entry name" value="Cupredoxin"/>
</dbReference>
<evidence type="ECO:0000259" key="6">
    <source>
        <dbReference type="Pfam" id="PF00394"/>
    </source>
</evidence>
<dbReference type="PANTHER" id="PTHR11709:SF414">
    <property type="entry name" value="ADR239WP"/>
    <property type="match status" value="1"/>
</dbReference>
<evidence type="ECO:0000313" key="9">
    <source>
        <dbReference type="EMBL" id="KAA1115338.1"/>
    </source>
</evidence>
<feature type="domain" description="Plastocyanin-like" evidence="8">
    <location>
        <begin position="69"/>
        <end position="185"/>
    </location>
</feature>
<keyword evidence="9" id="KW-0012">Acyltransferase</keyword>
<dbReference type="InterPro" id="IPR045087">
    <property type="entry name" value="Cu-oxidase_fam"/>
</dbReference>
<dbReference type="Proteomes" id="UP000324748">
    <property type="component" value="Unassembled WGS sequence"/>
</dbReference>
<dbReference type="Pfam" id="PF00394">
    <property type="entry name" value="Cu-oxidase"/>
    <property type="match status" value="1"/>
</dbReference>
<organism evidence="9 10">
    <name type="scientific">Puccinia graminis f. sp. tritici</name>
    <dbReference type="NCBI Taxonomy" id="56615"/>
    <lineage>
        <taxon>Eukaryota</taxon>
        <taxon>Fungi</taxon>
        <taxon>Dikarya</taxon>
        <taxon>Basidiomycota</taxon>
        <taxon>Pucciniomycotina</taxon>
        <taxon>Pucciniomycetes</taxon>
        <taxon>Pucciniales</taxon>
        <taxon>Pucciniaceae</taxon>
        <taxon>Puccinia</taxon>
    </lineage>
</organism>
<comment type="caution">
    <text evidence="9">The sequence shown here is derived from an EMBL/GenBank/DDBJ whole genome shotgun (WGS) entry which is preliminary data.</text>
</comment>
<proteinExistence type="inferred from homology"/>
<feature type="domain" description="Plastocyanin-like" evidence="7">
    <location>
        <begin position="573"/>
        <end position="677"/>
    </location>
</feature>
<dbReference type="GO" id="GO:0016746">
    <property type="term" value="F:acyltransferase activity"/>
    <property type="evidence" value="ECO:0007669"/>
    <property type="project" value="UniProtKB-KW"/>
</dbReference>
<name>A0A5B0QQ57_PUCGR</name>
<reference evidence="9 10" key="1">
    <citation type="submission" date="2019-05" db="EMBL/GenBank/DDBJ databases">
        <title>Emergence of the Ug99 lineage of the wheat stem rust pathogen through somatic hybridization.</title>
        <authorList>
            <person name="Li F."/>
            <person name="Upadhyaya N.M."/>
            <person name="Sperschneider J."/>
            <person name="Matny O."/>
            <person name="Nguyen-Phuc H."/>
            <person name="Mago R."/>
            <person name="Raley C."/>
            <person name="Miller M.E."/>
            <person name="Silverstein K.A.T."/>
            <person name="Henningsen E."/>
            <person name="Hirsch C.D."/>
            <person name="Visser B."/>
            <person name="Pretorius Z.A."/>
            <person name="Steffenson B.J."/>
            <person name="Schwessinger B."/>
            <person name="Dodds P.N."/>
            <person name="Figueroa M."/>
        </authorList>
    </citation>
    <scope>NUCLEOTIDE SEQUENCE [LARGE SCALE GENOMIC DNA]</scope>
    <source>
        <strain evidence="9">21-0</strain>
    </source>
</reference>
<dbReference type="AlphaFoldDB" id="A0A5B0QQ57"/>
<dbReference type="EMBL" id="VSWC01000014">
    <property type="protein sequence ID" value="KAA1115338.1"/>
    <property type="molecule type" value="Genomic_DNA"/>
</dbReference>
<dbReference type="GO" id="GO:0005507">
    <property type="term" value="F:copper ion binding"/>
    <property type="evidence" value="ECO:0007669"/>
    <property type="project" value="InterPro"/>
</dbReference>
<keyword evidence="10" id="KW-1185">Reference proteome</keyword>
<dbReference type="InterPro" id="IPR001117">
    <property type="entry name" value="Cu-oxidase_2nd"/>
</dbReference>
<evidence type="ECO:0000256" key="5">
    <source>
        <dbReference type="SAM" id="SignalP"/>
    </source>
</evidence>
<dbReference type="Gene3D" id="2.60.40.420">
    <property type="entry name" value="Cupredoxins - blue copper proteins"/>
    <property type="match status" value="3"/>
</dbReference>
<keyword evidence="3" id="KW-0325">Glycoprotein</keyword>
<dbReference type="Pfam" id="PF07732">
    <property type="entry name" value="Cu-oxidase_3"/>
    <property type="match status" value="1"/>
</dbReference>
<accession>A0A5B0QQ57</accession>
<dbReference type="GO" id="GO:0016491">
    <property type="term" value="F:oxidoreductase activity"/>
    <property type="evidence" value="ECO:0007669"/>
    <property type="project" value="InterPro"/>
</dbReference>
<evidence type="ECO:0000259" key="8">
    <source>
        <dbReference type="Pfam" id="PF07732"/>
    </source>
</evidence>
<gene>
    <name evidence="9" type="primary">LAC1_7</name>
    <name evidence="9" type="ORF">PGT21_035365</name>
</gene>
<evidence type="ECO:0000259" key="7">
    <source>
        <dbReference type="Pfam" id="PF07731"/>
    </source>
</evidence>
<evidence type="ECO:0000313" key="10">
    <source>
        <dbReference type="Proteomes" id="UP000324748"/>
    </source>
</evidence>
<feature type="region of interest" description="Disordered" evidence="4">
    <location>
        <begin position="461"/>
        <end position="531"/>
    </location>
</feature>
<dbReference type="SUPFAM" id="SSF49503">
    <property type="entry name" value="Cupredoxins"/>
    <property type="match status" value="3"/>
</dbReference>
<protein>
    <submittedName>
        <fullName evidence="9">Sphingosine N-acyltransferase lac1</fullName>
    </submittedName>
</protein>
<dbReference type="InterPro" id="IPR011707">
    <property type="entry name" value="Cu-oxidase-like_N"/>
</dbReference>
<evidence type="ECO:0000256" key="1">
    <source>
        <dbReference type="ARBA" id="ARBA00010609"/>
    </source>
</evidence>
<evidence type="ECO:0000256" key="3">
    <source>
        <dbReference type="ARBA" id="ARBA00023180"/>
    </source>
</evidence>
<dbReference type="CDD" id="cd13883">
    <property type="entry name" value="CuRO_2_Diphenol_Ox"/>
    <property type="match status" value="1"/>
</dbReference>
<evidence type="ECO:0000256" key="2">
    <source>
        <dbReference type="ARBA" id="ARBA00023008"/>
    </source>
</evidence>
<dbReference type="Pfam" id="PF07731">
    <property type="entry name" value="Cu-oxidase_2"/>
    <property type="match status" value="1"/>
</dbReference>
<sequence>MSLAGLSIFFLISLYYSSVPITISASPLNHPHPHPQQALAGSAHPHEYILKPSFDILAAPTTRRFNLTVTQTTAALDGFLRPVLAINGQIPGPLIEANEGDRLEITVKNLMDTPLTMHWHGLYQNGTNWEDGVTGVTQCPIPSNGGVYTYKFKLDGQFGTFWYHSHHQNLMADGINGPMIIHSPRDPLKRSVDFDHDVVLMLTDWYHNTSSDIVHELLSEAGHIGTPAAPGANSALINGVGEWNCSLATTSQQCKQVSSPPEFTVTAGQRIRFRLINSGVHAMFFYSVDEHMLNITEADSTPIYGPSDFRHIWLHNGQRYSVIVQTKKEDAGRSFHMRATMDSDCWAWIPNDIQDTAFGILRVVNEDTKPEKISKARPKTRGWPQEFPEECLDIDPRMMVPIVKRSVPTSVVGSGRFEAGFGFQFINNPQEHLTRNDAVKIAKALNLDWTRDRNLREKKKFLSESHRTSSRWGGNDLDSTEDTHDSQQESHSLNADSRKRQLNIRRQSPPPFGGRKNSTGVTRLAGPPPTPAGTIGKYFMNNISWATYPYQPVLHDLTPGGVGAINSSRVANVIFPTAEWYDLYLINVDATGSHPYHLHAMDMHIVAFGRGFPSPERLSQIQYNTENPLRRDTVVVPPASFVVIRLHADIPGAWIMHCHIGWHIAGGFAGVVVVQPEAISRFVIPDENLALCDARTEPVDTIEPGA</sequence>
<keyword evidence="5" id="KW-0732">Signal</keyword>
<comment type="similarity">
    <text evidence="1">Belongs to the multicopper oxidase family.</text>
</comment>
<feature type="domain" description="Plastocyanin-like" evidence="6">
    <location>
        <begin position="197"/>
        <end position="342"/>
    </location>
</feature>
<feature type="signal peptide" evidence="5">
    <location>
        <begin position="1"/>
        <end position="25"/>
    </location>
</feature>
<dbReference type="OrthoDB" id="2503026at2759"/>
<dbReference type="CDD" id="cd13904">
    <property type="entry name" value="CuRO_3_Diphenol_Ox"/>
    <property type="match status" value="1"/>
</dbReference>
<dbReference type="PANTHER" id="PTHR11709">
    <property type="entry name" value="MULTI-COPPER OXIDASE"/>
    <property type="match status" value="1"/>
</dbReference>
<dbReference type="CDD" id="cd13857">
    <property type="entry name" value="CuRO_1_Diphenol_Ox"/>
    <property type="match status" value="1"/>
</dbReference>
<keyword evidence="2" id="KW-0186">Copper</keyword>
<keyword evidence="9" id="KW-0808">Transferase</keyword>
<evidence type="ECO:0000256" key="4">
    <source>
        <dbReference type="SAM" id="MobiDB-lite"/>
    </source>
</evidence>
<dbReference type="InterPro" id="IPR011706">
    <property type="entry name" value="Cu-oxidase_C"/>
</dbReference>
<feature type="chain" id="PRO_5022882654" evidence="5">
    <location>
        <begin position="26"/>
        <end position="706"/>
    </location>
</feature>